<dbReference type="Proteomes" id="UP001157017">
    <property type="component" value="Unassembled WGS sequence"/>
</dbReference>
<sequence length="175" mass="18807">MLRERRPHVVVTYDPDGGYRHPDHVQAHRVTVRAVELAAPEWRVPRLLWVQVPLGDALDEREQVREAAASAMLPEPLLPGPDADGWPPAVADDDAFAVVVDAPTHLTAKSDALAAHATQVRVAPPWYALSNGEARLLTAREGYVLGAGEPVPDAPASDLFAGLAVDDDEDPPTTP</sequence>
<protein>
    <recommendedName>
        <fullName evidence="3">GlcNAc-PI de-N-acetylase</fullName>
    </recommendedName>
</protein>
<evidence type="ECO:0000313" key="1">
    <source>
        <dbReference type="EMBL" id="GMA86052.1"/>
    </source>
</evidence>
<comment type="caution">
    <text evidence="1">The sequence shown here is derived from an EMBL/GenBank/DDBJ whole genome shotgun (WGS) entry which is preliminary data.</text>
</comment>
<reference evidence="2" key="1">
    <citation type="journal article" date="2019" name="Int. J. Syst. Evol. Microbiol.">
        <title>The Global Catalogue of Microorganisms (GCM) 10K type strain sequencing project: providing services to taxonomists for standard genome sequencing and annotation.</title>
        <authorList>
            <consortium name="The Broad Institute Genomics Platform"/>
            <consortium name="The Broad Institute Genome Sequencing Center for Infectious Disease"/>
            <person name="Wu L."/>
            <person name="Ma J."/>
        </authorList>
    </citation>
    <scope>NUCLEOTIDE SEQUENCE [LARGE SCALE GENOMIC DNA]</scope>
    <source>
        <strain evidence="2">NBRC 108730</strain>
    </source>
</reference>
<gene>
    <name evidence="1" type="ORF">GCM10025868_13020</name>
</gene>
<dbReference type="SUPFAM" id="SSF102588">
    <property type="entry name" value="LmbE-like"/>
    <property type="match status" value="1"/>
</dbReference>
<accession>A0ABQ6JCY9</accession>
<proteinExistence type="predicted"/>
<organism evidence="1 2">
    <name type="scientific">Angustibacter aerolatus</name>
    <dbReference type="NCBI Taxonomy" id="1162965"/>
    <lineage>
        <taxon>Bacteria</taxon>
        <taxon>Bacillati</taxon>
        <taxon>Actinomycetota</taxon>
        <taxon>Actinomycetes</taxon>
        <taxon>Kineosporiales</taxon>
        <taxon>Kineosporiaceae</taxon>
    </lineage>
</organism>
<evidence type="ECO:0000313" key="2">
    <source>
        <dbReference type="Proteomes" id="UP001157017"/>
    </source>
</evidence>
<name>A0ABQ6JCY9_9ACTN</name>
<dbReference type="Gene3D" id="3.40.50.10320">
    <property type="entry name" value="LmbE-like"/>
    <property type="match status" value="1"/>
</dbReference>
<evidence type="ECO:0008006" key="3">
    <source>
        <dbReference type="Google" id="ProtNLM"/>
    </source>
</evidence>
<dbReference type="EMBL" id="BSUZ01000001">
    <property type="protein sequence ID" value="GMA86052.1"/>
    <property type="molecule type" value="Genomic_DNA"/>
</dbReference>
<keyword evidence="2" id="KW-1185">Reference proteome</keyword>
<dbReference type="InterPro" id="IPR024078">
    <property type="entry name" value="LmbE-like_dom_sf"/>
</dbReference>